<dbReference type="EMBL" id="CP000733">
    <property type="protein sequence ID" value="ABS77593.1"/>
    <property type="molecule type" value="Genomic_DNA"/>
</dbReference>
<evidence type="ECO:0000313" key="2">
    <source>
        <dbReference type="Proteomes" id="UP000008555"/>
    </source>
</evidence>
<sequence length="46" mass="5268">MNVNIYLEMNWGKKLTNWLSDWVKAVIPFLIAGAALNNRLILVNPI</sequence>
<dbReference type="Proteomes" id="UP000008555">
    <property type="component" value="Chromosome"/>
</dbReference>
<reference evidence="1 2" key="1">
    <citation type="journal article" date="2009" name="Infect. Immun.">
        <title>Comparative genomics reveal extensive transposon-mediated genomic plasticity and diversity among potential effector proteins within the genus Coxiella.</title>
        <authorList>
            <person name="Beare P.A."/>
            <person name="Unsworth N."/>
            <person name="Andoh M."/>
            <person name="Voth D.E."/>
            <person name="Omsland A."/>
            <person name="Gilk S.D."/>
            <person name="Williams K.P."/>
            <person name="Sobral B.W."/>
            <person name="Kupko J.J.III."/>
            <person name="Porcella S.F."/>
            <person name="Samuel J.E."/>
            <person name="Heinzen R.A."/>
        </authorList>
    </citation>
    <scope>NUCLEOTIDE SEQUENCE [LARGE SCALE GENOMIC DNA]</scope>
    <source>
        <strain evidence="1 2">Dugway 5J108-111</strain>
    </source>
</reference>
<protein>
    <submittedName>
        <fullName evidence="1">Uncharacterized protein</fullName>
    </submittedName>
</protein>
<dbReference type="AlphaFoldDB" id="A9KBA4"/>
<proteinExistence type="predicted"/>
<gene>
    <name evidence="1" type="ordered locus">CBUD_0117</name>
</gene>
<name>A9KBA4_COXBN</name>
<organism evidence="1 2">
    <name type="scientific">Coxiella burnetii (strain Dugway 5J108-111)</name>
    <dbReference type="NCBI Taxonomy" id="434922"/>
    <lineage>
        <taxon>Bacteria</taxon>
        <taxon>Pseudomonadati</taxon>
        <taxon>Pseudomonadota</taxon>
        <taxon>Gammaproteobacteria</taxon>
        <taxon>Legionellales</taxon>
        <taxon>Coxiellaceae</taxon>
        <taxon>Coxiella</taxon>
    </lineage>
</organism>
<dbReference type="RefSeq" id="WP_010958514.1">
    <property type="nucleotide sequence ID" value="NC_009727.1"/>
</dbReference>
<evidence type="ECO:0000313" key="1">
    <source>
        <dbReference type="EMBL" id="ABS77593.1"/>
    </source>
</evidence>
<accession>A9KBA4</accession>
<dbReference type="HOGENOM" id="CLU_219992_0_0_6"/>
<dbReference type="KEGG" id="cbd:CBUD_0117"/>